<evidence type="ECO:0000256" key="2">
    <source>
        <dbReference type="SAM" id="Phobius"/>
    </source>
</evidence>
<gene>
    <name evidence="3" type="ORF">AFR_33205</name>
</gene>
<feature type="compositionally biased region" description="Low complexity" evidence="1">
    <location>
        <begin position="214"/>
        <end position="230"/>
    </location>
</feature>
<dbReference type="OrthoDB" id="3298267at2"/>
<dbReference type="HOGENOM" id="CLU_097052_0_0_11"/>
<name>U5W6X6_9ACTN</name>
<sequence length="250" mass="25054">MSEQAPDRIWSGIEITKVIAGTLAAVTAAVIGSFLGVAGTLAGAAVASVVGSVGTEIYQRSLNRGAKRLGSIAPTFVKVPAAVGTPAVAAATEEESPSHTVAPKKNIRWGHVALAATTLFVLAMGSLTLFELFSGKSVASTVGTDSSGRTSVSSIFGDDSGDKQKPAVTPSTGPSGETTTDSPDAPASGAPTSTAEPTATPTTTDPAAPPEPTTAPTTDAPQQTPPTDTQNQDGEPLQQQNPDQGSDTTQ</sequence>
<dbReference type="Proteomes" id="UP000017746">
    <property type="component" value="Chromosome"/>
</dbReference>
<feature type="compositionally biased region" description="Polar residues" evidence="1">
    <location>
        <begin position="139"/>
        <end position="154"/>
    </location>
</feature>
<dbReference type="eggNOG" id="ENOG5032Y91">
    <property type="taxonomic scope" value="Bacteria"/>
</dbReference>
<proteinExistence type="predicted"/>
<dbReference type="KEGG" id="afs:AFR_33205"/>
<keyword evidence="2" id="KW-1133">Transmembrane helix</keyword>
<feature type="region of interest" description="Disordered" evidence="1">
    <location>
        <begin position="139"/>
        <end position="250"/>
    </location>
</feature>
<evidence type="ECO:0000313" key="3">
    <source>
        <dbReference type="EMBL" id="AGZ44899.1"/>
    </source>
</evidence>
<keyword evidence="2" id="KW-0472">Membrane</keyword>
<keyword evidence="4" id="KW-1185">Reference proteome</keyword>
<dbReference type="PATRIC" id="fig|1246995.3.peg.6720"/>
<evidence type="ECO:0000313" key="4">
    <source>
        <dbReference type="Proteomes" id="UP000017746"/>
    </source>
</evidence>
<feature type="transmembrane region" description="Helical" evidence="2">
    <location>
        <begin position="37"/>
        <end position="58"/>
    </location>
</feature>
<organism evidence="3 4">
    <name type="scientific">Actinoplanes friuliensis DSM 7358</name>
    <dbReference type="NCBI Taxonomy" id="1246995"/>
    <lineage>
        <taxon>Bacteria</taxon>
        <taxon>Bacillati</taxon>
        <taxon>Actinomycetota</taxon>
        <taxon>Actinomycetes</taxon>
        <taxon>Micromonosporales</taxon>
        <taxon>Micromonosporaceae</taxon>
        <taxon>Actinoplanes</taxon>
    </lineage>
</organism>
<feature type="transmembrane region" description="Helical" evidence="2">
    <location>
        <begin position="112"/>
        <end position="133"/>
    </location>
</feature>
<accession>U5W6X6</accession>
<feature type="compositionally biased region" description="Low complexity" evidence="1">
    <location>
        <begin position="169"/>
        <end position="206"/>
    </location>
</feature>
<feature type="transmembrane region" description="Helical" evidence="2">
    <location>
        <begin position="12"/>
        <end position="31"/>
    </location>
</feature>
<feature type="compositionally biased region" description="Polar residues" evidence="1">
    <location>
        <begin position="231"/>
        <end position="250"/>
    </location>
</feature>
<keyword evidence="2" id="KW-0812">Transmembrane</keyword>
<evidence type="ECO:0000256" key="1">
    <source>
        <dbReference type="SAM" id="MobiDB-lite"/>
    </source>
</evidence>
<dbReference type="RefSeq" id="WP_023561236.1">
    <property type="nucleotide sequence ID" value="NC_022657.1"/>
</dbReference>
<dbReference type="EMBL" id="CP006272">
    <property type="protein sequence ID" value="AGZ44899.1"/>
    <property type="molecule type" value="Genomic_DNA"/>
</dbReference>
<reference evidence="3 4" key="1">
    <citation type="journal article" date="2014" name="J. Biotechnol.">
        <title>Complete genome sequence of the actinobacterium Actinoplanes friuliensis HAG 010964, producer of the lipopeptide antibiotic friulimycin.</title>
        <authorList>
            <person name="Ruckert C."/>
            <person name="Szczepanowski R."/>
            <person name="Albersmeier A."/>
            <person name="Goesmann A."/>
            <person name="Fischer N."/>
            <person name="Steinkamper A."/>
            <person name="Puhler A."/>
            <person name="Biener R."/>
            <person name="Schwartz D."/>
            <person name="Kalinowski J."/>
        </authorList>
    </citation>
    <scope>NUCLEOTIDE SEQUENCE [LARGE SCALE GENOMIC DNA]</scope>
    <source>
        <strain evidence="3 4">DSM 7358</strain>
    </source>
</reference>
<dbReference type="STRING" id="1246995.AFR_33205"/>
<dbReference type="AlphaFoldDB" id="U5W6X6"/>
<protein>
    <submittedName>
        <fullName evidence="3">Uncharacterized protein</fullName>
    </submittedName>
</protein>